<feature type="transmembrane region" description="Helical" evidence="6">
    <location>
        <begin position="90"/>
        <end position="116"/>
    </location>
</feature>
<dbReference type="PANTHER" id="PTHR30250">
    <property type="entry name" value="PST FAMILY PREDICTED COLANIC ACID TRANSPORTER"/>
    <property type="match status" value="1"/>
</dbReference>
<feature type="transmembrane region" description="Helical" evidence="6">
    <location>
        <begin position="310"/>
        <end position="334"/>
    </location>
</feature>
<feature type="transmembrane region" description="Helical" evidence="6">
    <location>
        <begin position="401"/>
        <end position="422"/>
    </location>
</feature>
<dbReference type="PANTHER" id="PTHR30250:SF26">
    <property type="entry name" value="PSMA PROTEIN"/>
    <property type="match status" value="1"/>
</dbReference>
<gene>
    <name evidence="7" type="ORF">SPHI_12270</name>
</gene>
<evidence type="ECO:0000256" key="3">
    <source>
        <dbReference type="ARBA" id="ARBA00022692"/>
    </source>
</evidence>
<dbReference type="InterPro" id="IPR050833">
    <property type="entry name" value="Poly_Biosynth_Transport"/>
</dbReference>
<evidence type="ECO:0000256" key="4">
    <source>
        <dbReference type="ARBA" id="ARBA00022989"/>
    </source>
</evidence>
<organism evidence="7 8">
    <name type="scientific">Sphingomonas jeddahensis</name>
    <dbReference type="NCBI Taxonomy" id="1915074"/>
    <lineage>
        <taxon>Bacteria</taxon>
        <taxon>Pseudomonadati</taxon>
        <taxon>Pseudomonadota</taxon>
        <taxon>Alphaproteobacteria</taxon>
        <taxon>Sphingomonadales</taxon>
        <taxon>Sphingomonadaceae</taxon>
        <taxon>Sphingomonas</taxon>
    </lineage>
</organism>
<evidence type="ECO:0000313" key="8">
    <source>
        <dbReference type="Proteomes" id="UP000188729"/>
    </source>
</evidence>
<evidence type="ECO:0000256" key="1">
    <source>
        <dbReference type="ARBA" id="ARBA00004651"/>
    </source>
</evidence>
<keyword evidence="8" id="KW-1185">Reference proteome</keyword>
<dbReference type="AlphaFoldDB" id="A0A1V2EUU1"/>
<feature type="transmembrane region" description="Helical" evidence="6">
    <location>
        <begin position="128"/>
        <end position="148"/>
    </location>
</feature>
<name>A0A1V2EUU1_9SPHN</name>
<sequence length="427" mass="44533">MIRTIDRGTALRLGRTLSAHAYGQVVTVAVQVALVPLLLHAWGTQVYGAWLVLSAIPFYLTFSDLGFTFVAKNAMVIAVAAGRRDEAVRVFHSVFAVLSAALPLLLAASAVLILALDLPVIPQASTRAALLLMALNVLLNQFFLLVCAGIRSENRPASEAGWAATARLGEGVAIALAALAGGGMVAAAAAMVAARLLFLVASYRWLRARSAWLRLGWTQASRATLAGLWRPALAYTALPAGQALLVQGPVLVIGALLGPAATVAFATSRTVARLGAAAVNMINNSVVSEFSALAGAGDRRAAERLFRMQAGVTLAATLAYVLAVLAVAPIVLPLLTHGAVQVAQPFFLLLVAGVTAEMLWSALFTPVAAVNRHRGVTLAFAALAIVALAGCYPLSQRFGLSGVALALLGAHVAMIPLCFRAWRRRDG</sequence>
<dbReference type="RefSeq" id="WP_076744009.1">
    <property type="nucleotide sequence ID" value="NZ_MPSB01000004.1"/>
</dbReference>
<reference evidence="7 8" key="1">
    <citation type="submission" date="2016-11" db="EMBL/GenBank/DDBJ databases">
        <title>Genome sequence of Sphingomonas jeddahensis G39.</title>
        <authorList>
            <person name="Poehlein A."/>
            <person name="Wuebbeler J.H."/>
            <person name="Steinbuechel A."/>
            <person name="Daniel R."/>
        </authorList>
    </citation>
    <scope>NUCLEOTIDE SEQUENCE [LARGE SCALE GENOMIC DNA]</scope>
    <source>
        <strain evidence="7 8">G39</strain>
    </source>
</reference>
<keyword evidence="5 6" id="KW-0472">Membrane</keyword>
<dbReference type="OrthoDB" id="7011692at2"/>
<evidence type="ECO:0000256" key="5">
    <source>
        <dbReference type="ARBA" id="ARBA00023136"/>
    </source>
</evidence>
<evidence type="ECO:0008006" key="9">
    <source>
        <dbReference type="Google" id="ProtNLM"/>
    </source>
</evidence>
<evidence type="ECO:0000313" key="7">
    <source>
        <dbReference type="EMBL" id="ONF96442.1"/>
    </source>
</evidence>
<evidence type="ECO:0000256" key="2">
    <source>
        <dbReference type="ARBA" id="ARBA00022475"/>
    </source>
</evidence>
<keyword evidence="2" id="KW-1003">Cell membrane</keyword>
<feature type="transmembrane region" description="Helical" evidence="6">
    <location>
        <begin position="376"/>
        <end position="395"/>
    </location>
</feature>
<proteinExistence type="predicted"/>
<protein>
    <recommendedName>
        <fullName evidence="9">Polysaccharide biosynthesis protein</fullName>
    </recommendedName>
</protein>
<accession>A0A1V2EUU1</accession>
<evidence type="ECO:0000256" key="6">
    <source>
        <dbReference type="SAM" id="Phobius"/>
    </source>
</evidence>
<feature type="transmembrane region" description="Helical" evidence="6">
    <location>
        <begin position="48"/>
        <end position="70"/>
    </location>
</feature>
<comment type="caution">
    <text evidence="7">The sequence shown here is derived from an EMBL/GenBank/DDBJ whole genome shotgun (WGS) entry which is preliminary data.</text>
</comment>
<keyword evidence="3 6" id="KW-0812">Transmembrane</keyword>
<dbReference type="EMBL" id="MPSB01000004">
    <property type="protein sequence ID" value="ONF96442.1"/>
    <property type="molecule type" value="Genomic_DNA"/>
</dbReference>
<comment type="subcellular location">
    <subcellularLocation>
        <location evidence="1">Cell membrane</location>
        <topology evidence="1">Multi-pass membrane protein</topology>
    </subcellularLocation>
</comment>
<keyword evidence="4 6" id="KW-1133">Transmembrane helix</keyword>
<feature type="transmembrane region" description="Helical" evidence="6">
    <location>
        <begin position="21"/>
        <end position="42"/>
    </location>
</feature>
<dbReference type="GO" id="GO:0005886">
    <property type="term" value="C:plasma membrane"/>
    <property type="evidence" value="ECO:0007669"/>
    <property type="project" value="UniProtKB-SubCell"/>
</dbReference>
<dbReference type="STRING" id="1915074.SPHI_12270"/>
<feature type="transmembrane region" description="Helical" evidence="6">
    <location>
        <begin position="346"/>
        <end position="364"/>
    </location>
</feature>
<dbReference type="Proteomes" id="UP000188729">
    <property type="component" value="Unassembled WGS sequence"/>
</dbReference>